<dbReference type="InterPro" id="IPR047665">
    <property type="entry name" value="ComGG_streptococcus-type"/>
</dbReference>
<dbReference type="PATRIC" id="fig|1139996.3.peg.2182"/>
<sequence>MANGRFLNYQGGILITAIFTIGLLSTFLFFLIGNYRNAVEFSTRTRRYYEMRIMTELFLKDYSEITHGTTSGSAHYNTGDIQYIMQDNQLIVTAFAGKYKQVYRETLKNNTENTSIDTELNRKNEKNGNKEITDEN</sequence>
<dbReference type="AlphaFoldDB" id="S0N572"/>
<evidence type="ECO:0008006" key="5">
    <source>
        <dbReference type="Google" id="ProtNLM"/>
    </source>
</evidence>
<evidence type="ECO:0000313" key="3">
    <source>
        <dbReference type="EMBL" id="EOT26444.1"/>
    </source>
</evidence>
<organism evidence="3 4">
    <name type="scientific">Enterococcus saccharolyticus subsp. saccharolyticus ATCC 43076</name>
    <dbReference type="NCBI Taxonomy" id="1139996"/>
    <lineage>
        <taxon>Bacteria</taxon>
        <taxon>Bacillati</taxon>
        <taxon>Bacillota</taxon>
        <taxon>Bacilli</taxon>
        <taxon>Lactobacillales</taxon>
        <taxon>Enterococcaceae</taxon>
        <taxon>Enterococcus</taxon>
    </lineage>
</organism>
<feature type="compositionally biased region" description="Basic and acidic residues" evidence="1">
    <location>
        <begin position="119"/>
        <end position="136"/>
    </location>
</feature>
<gene>
    <name evidence="3" type="ORF">OMQ_02219</name>
</gene>
<proteinExistence type="predicted"/>
<reference evidence="3 4" key="1">
    <citation type="submission" date="2013-03" db="EMBL/GenBank/DDBJ databases">
        <title>The Genome Sequence of Enterococcus saccharolyticus ATCC_43076 (Illumina only assembly).</title>
        <authorList>
            <consortium name="The Broad Institute Genomics Platform"/>
            <consortium name="The Broad Institute Genome Sequencing Center for Infectious Disease"/>
            <person name="Earl A."/>
            <person name="Russ C."/>
            <person name="Gilmore M."/>
            <person name="Surin D."/>
            <person name="Walker B."/>
            <person name="Young S."/>
            <person name="Zeng Q."/>
            <person name="Gargeya S."/>
            <person name="Fitzgerald M."/>
            <person name="Haas B."/>
            <person name="Abouelleil A."/>
            <person name="Allen A.W."/>
            <person name="Alvarado L."/>
            <person name="Arachchi H.M."/>
            <person name="Berlin A.M."/>
            <person name="Chapman S.B."/>
            <person name="Gainer-Dewar J."/>
            <person name="Goldberg J."/>
            <person name="Griggs A."/>
            <person name="Gujja S."/>
            <person name="Hansen M."/>
            <person name="Howarth C."/>
            <person name="Imamovic A."/>
            <person name="Ireland A."/>
            <person name="Larimer J."/>
            <person name="McCowan C."/>
            <person name="Murphy C."/>
            <person name="Pearson M."/>
            <person name="Poon T.W."/>
            <person name="Priest M."/>
            <person name="Roberts A."/>
            <person name="Saif S."/>
            <person name="Shea T."/>
            <person name="Sisk P."/>
            <person name="Sykes S."/>
            <person name="Wortman J."/>
            <person name="Nusbaum C."/>
            <person name="Birren B."/>
        </authorList>
    </citation>
    <scope>NUCLEOTIDE SEQUENCE [LARGE SCALE GENOMIC DNA]</scope>
    <source>
        <strain evidence="3 4">ATCC 43076</strain>
    </source>
</reference>
<dbReference type="eggNOG" id="ENOG50306MU">
    <property type="taxonomic scope" value="Bacteria"/>
</dbReference>
<feature type="transmembrane region" description="Helical" evidence="2">
    <location>
        <begin position="12"/>
        <end position="32"/>
    </location>
</feature>
<accession>S0N572</accession>
<dbReference type="STRING" id="41997.RV16_GL002091"/>
<dbReference type="RefSeq" id="WP_016175980.1">
    <property type="nucleotide sequence ID" value="NZ_KE136390.1"/>
</dbReference>
<protein>
    <recommendedName>
        <fullName evidence="5">Late competence protein ComGG</fullName>
    </recommendedName>
</protein>
<dbReference type="HOGENOM" id="CLU_142771_2_0_9"/>
<dbReference type="NCBIfam" id="NF041014">
    <property type="entry name" value="pilin_ComGG_2"/>
    <property type="match status" value="1"/>
</dbReference>
<dbReference type="Proteomes" id="UP000014136">
    <property type="component" value="Unassembled WGS sequence"/>
</dbReference>
<keyword evidence="2" id="KW-0812">Transmembrane</keyword>
<dbReference type="EMBL" id="AHYT01000010">
    <property type="protein sequence ID" value="EOT26444.1"/>
    <property type="molecule type" value="Genomic_DNA"/>
</dbReference>
<evidence type="ECO:0000256" key="2">
    <source>
        <dbReference type="SAM" id="Phobius"/>
    </source>
</evidence>
<keyword evidence="4" id="KW-1185">Reference proteome</keyword>
<dbReference type="OrthoDB" id="2186649at2"/>
<feature type="region of interest" description="Disordered" evidence="1">
    <location>
        <begin position="114"/>
        <end position="136"/>
    </location>
</feature>
<evidence type="ECO:0000256" key="1">
    <source>
        <dbReference type="SAM" id="MobiDB-lite"/>
    </source>
</evidence>
<keyword evidence="2" id="KW-1133">Transmembrane helix</keyword>
<keyword evidence="2" id="KW-0472">Membrane</keyword>
<comment type="caution">
    <text evidence="3">The sequence shown here is derived from an EMBL/GenBank/DDBJ whole genome shotgun (WGS) entry which is preliminary data.</text>
</comment>
<name>S0N572_9ENTE</name>
<evidence type="ECO:0000313" key="4">
    <source>
        <dbReference type="Proteomes" id="UP000014136"/>
    </source>
</evidence>